<sequence length="70" mass="7755">MNKMATIDDLGVSILAMDREQCFSLIHAIRASRRHSKKKTKAKKIPAKAVDKLIAGLSPEQIKQLIGVLE</sequence>
<reference evidence="1" key="1">
    <citation type="journal article" date="2014" name="Front. Microbiol.">
        <title>High frequency of phylogenetically diverse reductive dehalogenase-homologous genes in deep subseafloor sedimentary metagenomes.</title>
        <authorList>
            <person name="Kawai M."/>
            <person name="Futagami T."/>
            <person name="Toyoda A."/>
            <person name="Takaki Y."/>
            <person name="Nishi S."/>
            <person name="Hori S."/>
            <person name="Arai W."/>
            <person name="Tsubouchi T."/>
            <person name="Morono Y."/>
            <person name="Uchiyama I."/>
            <person name="Ito T."/>
            <person name="Fujiyama A."/>
            <person name="Inagaki F."/>
            <person name="Takami H."/>
        </authorList>
    </citation>
    <scope>NUCLEOTIDE SEQUENCE</scope>
    <source>
        <strain evidence="1">Expedition CK06-06</strain>
    </source>
</reference>
<protein>
    <submittedName>
        <fullName evidence="1">Uncharacterized protein</fullName>
    </submittedName>
</protein>
<dbReference type="EMBL" id="BARS01017327">
    <property type="protein sequence ID" value="GAF96638.1"/>
    <property type="molecule type" value="Genomic_DNA"/>
</dbReference>
<accession>X0TSU7</accession>
<name>X0TSU7_9ZZZZ</name>
<comment type="caution">
    <text evidence="1">The sequence shown here is derived from an EMBL/GenBank/DDBJ whole genome shotgun (WGS) entry which is preliminary data.</text>
</comment>
<organism evidence="1">
    <name type="scientific">marine sediment metagenome</name>
    <dbReference type="NCBI Taxonomy" id="412755"/>
    <lineage>
        <taxon>unclassified sequences</taxon>
        <taxon>metagenomes</taxon>
        <taxon>ecological metagenomes</taxon>
    </lineage>
</organism>
<dbReference type="AlphaFoldDB" id="X0TSU7"/>
<evidence type="ECO:0000313" key="1">
    <source>
        <dbReference type="EMBL" id="GAF96638.1"/>
    </source>
</evidence>
<proteinExistence type="predicted"/>
<gene>
    <name evidence="1" type="ORF">S01H1_28354</name>
</gene>